<reference evidence="1 2" key="1">
    <citation type="submission" date="2024-07" db="EMBL/GenBank/DDBJ databases">
        <title>Chromosome-level genome assembly of the water stick insect Ranatra chinensis (Heteroptera: Nepidae).</title>
        <authorList>
            <person name="Liu X."/>
        </authorList>
    </citation>
    <scope>NUCLEOTIDE SEQUENCE [LARGE SCALE GENOMIC DNA]</scope>
    <source>
        <strain evidence="1">Cailab_2021Rc</strain>
        <tissue evidence="1">Muscle</tissue>
    </source>
</reference>
<protein>
    <submittedName>
        <fullName evidence="1">Uncharacterized protein</fullName>
    </submittedName>
</protein>
<accession>A0ABD0YU94</accession>
<keyword evidence="2" id="KW-1185">Reference proteome</keyword>
<name>A0ABD0YU94_9HEMI</name>
<comment type="caution">
    <text evidence="1">The sequence shown here is derived from an EMBL/GenBank/DDBJ whole genome shotgun (WGS) entry which is preliminary data.</text>
</comment>
<dbReference type="EMBL" id="JBFDAA010000007">
    <property type="protein sequence ID" value="KAL1130887.1"/>
    <property type="molecule type" value="Genomic_DNA"/>
</dbReference>
<evidence type="ECO:0000313" key="2">
    <source>
        <dbReference type="Proteomes" id="UP001558652"/>
    </source>
</evidence>
<evidence type="ECO:0000313" key="1">
    <source>
        <dbReference type="EMBL" id="KAL1130887.1"/>
    </source>
</evidence>
<gene>
    <name evidence="1" type="ORF">AAG570_012128</name>
</gene>
<organism evidence="1 2">
    <name type="scientific">Ranatra chinensis</name>
    <dbReference type="NCBI Taxonomy" id="642074"/>
    <lineage>
        <taxon>Eukaryota</taxon>
        <taxon>Metazoa</taxon>
        <taxon>Ecdysozoa</taxon>
        <taxon>Arthropoda</taxon>
        <taxon>Hexapoda</taxon>
        <taxon>Insecta</taxon>
        <taxon>Pterygota</taxon>
        <taxon>Neoptera</taxon>
        <taxon>Paraneoptera</taxon>
        <taxon>Hemiptera</taxon>
        <taxon>Heteroptera</taxon>
        <taxon>Panheteroptera</taxon>
        <taxon>Nepomorpha</taxon>
        <taxon>Nepidae</taxon>
        <taxon>Ranatrinae</taxon>
        <taxon>Ranatra</taxon>
    </lineage>
</organism>
<dbReference type="Proteomes" id="UP001558652">
    <property type="component" value="Unassembled WGS sequence"/>
</dbReference>
<sequence length="140" mass="15546">MASKRRNVFSENKKQETTKIGLKKDCRLISVQTGAKVGHISDAGSARCELDAGPATHGSLHASNSLFNLHSILQNQSFQDLRTTFLTRASPNCRRYLSQKHLSNLRSWQEVILNYLGCEFVDPSLDLVSRDLNAVADDGD</sequence>
<dbReference type="AlphaFoldDB" id="A0ABD0YU94"/>
<proteinExistence type="predicted"/>